<accession>A0ABT7DRA9</accession>
<dbReference type="Proteomes" id="UP001172778">
    <property type="component" value="Unassembled WGS sequence"/>
</dbReference>
<evidence type="ECO:0000259" key="1">
    <source>
        <dbReference type="Pfam" id="PF13472"/>
    </source>
</evidence>
<dbReference type="InterPro" id="IPR013830">
    <property type="entry name" value="SGNH_hydro"/>
</dbReference>
<name>A0ABT7DRA9_9NEIS</name>
<dbReference type="InterPro" id="IPR036514">
    <property type="entry name" value="SGNH_hydro_sf"/>
</dbReference>
<sequence length="287" mass="32003">MISRPIAKRILILLTALALAFLAYLMVKLLTPIYEREKTEFTIETSLANYLASPDADLSKGEPYMIVIGDSLAEGRPGLSGQLDHSVNGTYNPKHLSLPGQLSYELSRPLGLRIINQAVGGQTSSGIRLRWPRDALGQTVGGQKTVPNHAGQPRVIFLHVGINDIANGDDLEKIKGNFRYFAQSAKERRIWLVVANIGVDAAPSWFNPEKQAIAKQFNVWLAQSLKPEYDNLFLIDYLNWSSAGTNDFLHQRPGIFSDDVHLTKSGYRQYGHYIVEQLKQAKAPFLN</sequence>
<proteinExistence type="predicted"/>
<organism evidence="2 3">
    <name type="scientific">Parachitinimonas caeni</name>
    <dbReference type="NCBI Taxonomy" id="3031301"/>
    <lineage>
        <taxon>Bacteria</taxon>
        <taxon>Pseudomonadati</taxon>
        <taxon>Pseudomonadota</taxon>
        <taxon>Betaproteobacteria</taxon>
        <taxon>Neisseriales</taxon>
        <taxon>Chitinibacteraceae</taxon>
        <taxon>Parachitinimonas</taxon>
    </lineage>
</organism>
<dbReference type="SUPFAM" id="SSF52266">
    <property type="entry name" value="SGNH hydrolase"/>
    <property type="match status" value="1"/>
</dbReference>
<gene>
    <name evidence="2" type="ORF">PZA18_00960</name>
</gene>
<dbReference type="EMBL" id="JARRAF010000001">
    <property type="protein sequence ID" value="MDK2122613.1"/>
    <property type="molecule type" value="Genomic_DNA"/>
</dbReference>
<evidence type="ECO:0000313" key="2">
    <source>
        <dbReference type="EMBL" id="MDK2122613.1"/>
    </source>
</evidence>
<protein>
    <submittedName>
        <fullName evidence="2">SGNH/GDSL hydrolase family protein</fullName>
        <ecNumber evidence="2">3.1.-.-</ecNumber>
    </submittedName>
</protein>
<dbReference type="GO" id="GO:0016787">
    <property type="term" value="F:hydrolase activity"/>
    <property type="evidence" value="ECO:0007669"/>
    <property type="project" value="UniProtKB-KW"/>
</dbReference>
<reference evidence="2" key="1">
    <citation type="submission" date="2023-03" db="EMBL/GenBank/DDBJ databases">
        <title>Chitinimonas shenzhenensis gen. nov., sp. nov., a novel member of family Burkholderiaceae isolated from activated sludge collected in Shen Zhen, China.</title>
        <authorList>
            <person name="Wang X."/>
        </authorList>
    </citation>
    <scope>NUCLEOTIDE SEQUENCE</scope>
    <source>
        <strain evidence="2">DQS-5</strain>
    </source>
</reference>
<feature type="domain" description="SGNH hydrolase-type esterase" evidence="1">
    <location>
        <begin position="67"/>
        <end position="268"/>
    </location>
</feature>
<dbReference type="RefSeq" id="WP_284098896.1">
    <property type="nucleotide sequence ID" value="NZ_JARRAF010000001.1"/>
</dbReference>
<keyword evidence="2" id="KW-0378">Hydrolase</keyword>
<dbReference type="Gene3D" id="3.40.50.1110">
    <property type="entry name" value="SGNH hydrolase"/>
    <property type="match status" value="1"/>
</dbReference>
<comment type="caution">
    <text evidence="2">The sequence shown here is derived from an EMBL/GenBank/DDBJ whole genome shotgun (WGS) entry which is preliminary data.</text>
</comment>
<keyword evidence="3" id="KW-1185">Reference proteome</keyword>
<dbReference type="EC" id="3.1.-.-" evidence="2"/>
<evidence type="ECO:0000313" key="3">
    <source>
        <dbReference type="Proteomes" id="UP001172778"/>
    </source>
</evidence>
<dbReference type="Pfam" id="PF13472">
    <property type="entry name" value="Lipase_GDSL_2"/>
    <property type="match status" value="1"/>
</dbReference>